<sequence length="303" mass="34480">MGTQNPAPCLYLVFIPSRIRELPHIRLQFITTAPWSGSSMAHTSGHTTPQSKPAAVIVVGIGITGRIELLSSRDKVKKSPHPSANDHDRQWMHEHIKREIAIYQRLPKKHSRFIQMVGYSPEESDHHIIFEYLPKRDLRTFLDMQPSPSRRLQLQWALDAAEAVGLVHACDIIHSDIKPSNFLVDEHLRLRLIDFSGSSIDDQPALVVENARFFLPRNRQEDQSSVLTDLFALGSTIYEIMTTQQPYEDLDEEEVEARYIHGDFPGVEGVVCGDIINKCWTQQYAAATAVYNSIEEIMRRTAI</sequence>
<dbReference type="AlphaFoldDB" id="A0A507BDR7"/>
<dbReference type="PROSITE" id="PS50011">
    <property type="entry name" value="PROTEIN_KINASE_DOM"/>
    <property type="match status" value="1"/>
</dbReference>
<dbReference type="Pfam" id="PF00069">
    <property type="entry name" value="Pkinase"/>
    <property type="match status" value="1"/>
</dbReference>
<comment type="caution">
    <text evidence="2">The sequence shown here is derived from an EMBL/GenBank/DDBJ whole genome shotgun (WGS) entry which is preliminary data.</text>
</comment>
<dbReference type="PANTHER" id="PTHR23257:SF963">
    <property type="entry name" value="AT08303P"/>
    <property type="match status" value="1"/>
</dbReference>
<dbReference type="EMBL" id="SKBQ01000025">
    <property type="protein sequence ID" value="TPX14918.1"/>
    <property type="molecule type" value="Genomic_DNA"/>
</dbReference>
<dbReference type="Proteomes" id="UP000319257">
    <property type="component" value="Unassembled WGS sequence"/>
</dbReference>
<dbReference type="GO" id="GO:0004672">
    <property type="term" value="F:protein kinase activity"/>
    <property type="evidence" value="ECO:0007669"/>
    <property type="project" value="InterPro"/>
</dbReference>
<evidence type="ECO:0000259" key="1">
    <source>
        <dbReference type="PROSITE" id="PS50011"/>
    </source>
</evidence>
<organism evidence="2 3">
    <name type="scientific">Thyridium curvatum</name>
    <dbReference type="NCBI Taxonomy" id="1093900"/>
    <lineage>
        <taxon>Eukaryota</taxon>
        <taxon>Fungi</taxon>
        <taxon>Dikarya</taxon>
        <taxon>Ascomycota</taxon>
        <taxon>Pezizomycotina</taxon>
        <taxon>Sordariomycetes</taxon>
        <taxon>Sordariomycetidae</taxon>
        <taxon>Thyridiales</taxon>
        <taxon>Thyridiaceae</taxon>
        <taxon>Thyridium</taxon>
    </lineage>
</organism>
<dbReference type="PANTHER" id="PTHR23257">
    <property type="entry name" value="SERINE-THREONINE PROTEIN KINASE"/>
    <property type="match status" value="1"/>
</dbReference>
<dbReference type="GeneID" id="41972474"/>
<dbReference type="InterPro" id="IPR008271">
    <property type="entry name" value="Ser/Thr_kinase_AS"/>
</dbReference>
<dbReference type="SUPFAM" id="SSF56112">
    <property type="entry name" value="Protein kinase-like (PK-like)"/>
    <property type="match status" value="1"/>
</dbReference>
<dbReference type="InterPro" id="IPR050167">
    <property type="entry name" value="Ser_Thr_protein_kinase"/>
</dbReference>
<dbReference type="OrthoDB" id="1668230at2759"/>
<proteinExistence type="predicted"/>
<dbReference type="InterPro" id="IPR000719">
    <property type="entry name" value="Prot_kinase_dom"/>
</dbReference>
<dbReference type="SMART" id="SM00220">
    <property type="entry name" value="S_TKc"/>
    <property type="match status" value="1"/>
</dbReference>
<dbReference type="GO" id="GO:0007165">
    <property type="term" value="P:signal transduction"/>
    <property type="evidence" value="ECO:0007669"/>
    <property type="project" value="TreeGrafter"/>
</dbReference>
<dbReference type="InParanoid" id="A0A507BDR7"/>
<dbReference type="InterPro" id="IPR011009">
    <property type="entry name" value="Kinase-like_dom_sf"/>
</dbReference>
<keyword evidence="3" id="KW-1185">Reference proteome</keyword>
<protein>
    <recommendedName>
        <fullName evidence="1">Protein kinase domain-containing protein</fullName>
    </recommendedName>
</protein>
<dbReference type="Gene3D" id="1.10.510.10">
    <property type="entry name" value="Transferase(Phosphotransferase) domain 1"/>
    <property type="match status" value="1"/>
</dbReference>
<dbReference type="RefSeq" id="XP_030996629.1">
    <property type="nucleotide sequence ID" value="XM_031139504.1"/>
</dbReference>
<name>A0A507BDR7_9PEZI</name>
<accession>A0A507BDR7</accession>
<dbReference type="GO" id="GO:0005524">
    <property type="term" value="F:ATP binding"/>
    <property type="evidence" value="ECO:0007669"/>
    <property type="project" value="InterPro"/>
</dbReference>
<dbReference type="PROSITE" id="PS00108">
    <property type="entry name" value="PROTEIN_KINASE_ST"/>
    <property type="match status" value="1"/>
</dbReference>
<gene>
    <name evidence="2" type="ORF">E0L32_005027</name>
</gene>
<dbReference type="STRING" id="1093900.A0A507BDR7"/>
<reference evidence="2 3" key="1">
    <citation type="submission" date="2019-06" db="EMBL/GenBank/DDBJ databases">
        <title>Draft genome sequence of the filamentous fungus Phialemoniopsis curvata isolated from diesel fuel.</title>
        <authorList>
            <person name="Varaljay V.A."/>
            <person name="Lyon W.J."/>
            <person name="Crouch A.L."/>
            <person name="Drake C.E."/>
            <person name="Hollomon J.M."/>
            <person name="Nadeau L.J."/>
            <person name="Nunn H.S."/>
            <person name="Stevenson B.S."/>
            <person name="Bojanowski C.L."/>
            <person name="Crookes-Goodson W.J."/>
        </authorList>
    </citation>
    <scope>NUCLEOTIDE SEQUENCE [LARGE SCALE GENOMIC DNA]</scope>
    <source>
        <strain evidence="2 3">D216</strain>
    </source>
</reference>
<feature type="domain" description="Protein kinase" evidence="1">
    <location>
        <begin position="53"/>
        <end position="303"/>
    </location>
</feature>
<dbReference type="GO" id="GO:0005737">
    <property type="term" value="C:cytoplasm"/>
    <property type="evidence" value="ECO:0007669"/>
    <property type="project" value="TreeGrafter"/>
</dbReference>
<evidence type="ECO:0000313" key="3">
    <source>
        <dbReference type="Proteomes" id="UP000319257"/>
    </source>
</evidence>
<evidence type="ECO:0000313" key="2">
    <source>
        <dbReference type="EMBL" id="TPX14918.1"/>
    </source>
</evidence>